<keyword evidence="4 8" id="KW-0812">Transmembrane</keyword>
<accession>A0A1Q5TKT5</accession>
<dbReference type="SUPFAM" id="SSF52540">
    <property type="entry name" value="P-loop containing nucleoside triphosphate hydrolases"/>
    <property type="match status" value="1"/>
</dbReference>
<dbReference type="CDD" id="cd01127">
    <property type="entry name" value="TrwB_TraG_TraD_VirD4"/>
    <property type="match status" value="2"/>
</dbReference>
<dbReference type="AlphaFoldDB" id="A0A1Q5TKT5"/>
<evidence type="ECO:0000256" key="3">
    <source>
        <dbReference type="ARBA" id="ARBA00022475"/>
    </source>
</evidence>
<feature type="transmembrane region" description="Helical" evidence="8">
    <location>
        <begin position="72"/>
        <end position="95"/>
    </location>
</feature>
<evidence type="ECO:0000256" key="8">
    <source>
        <dbReference type="SAM" id="Phobius"/>
    </source>
</evidence>
<sequence length="643" mass="71694">MSGTNSSITKLRLVGGIYLMLFIVGLNSICTQFIASQLSYHPALGHPLIGTFYSPFDWWRWLFQFYDAAPTLYNYAFIVFAVGILVALAAFVLWVGLKARSSRKHEDVHGTAHFATLEEIKKTGLLPRDGQQGQGVYCGAYDDAKTGRVYYLRHDGAEHICAVAPTRSGKGVGLVIPTLLSWPHSVFVLDRKGENYAMTSGWRKHHANNVILRFDPAKPHTGCAWNPLDEIQFRTRFQVSDTQNITLMVVDSDGKGIETDHFRSAAFELLVGLILHALYKGDLVGRAPCLQDIGHMLTGVGDFAAPDTENNLVDDMDGDPKALSGLFYEMRNVRLQTSNPADREAQLVITGIGTRMLNTPARELGSIISTANNALALYRDPIVGENTSRSDFKIADLMDHDKPVSLYFISTPKTSKRLVPLIRLLLTMIVLTLADEMEFDDGRAKTMHRHRLLLMLDEFPTLGKLNVFEEALSYIAGYGIKAYLITQDIQQLYKAYTNYESIISNCHVRIAYAPNKVETADWMSKMTGMTTIVKEHVSTSGQRFGMVLDHVSRDYHESQRPLMTPDEIMRLPGPVKDSSGEQITAPGEMLVFVAGQPVIRGRQILYFSDPVFSKRSKIRPVPSDIVRGMPRRPKATDGGFVIA</sequence>
<keyword evidence="10" id="KW-1185">Reference proteome</keyword>
<feature type="transmembrane region" description="Helical" evidence="8">
    <location>
        <begin position="12"/>
        <end position="35"/>
    </location>
</feature>
<dbReference type="STRING" id="1873482.Xedl_03146"/>
<organism evidence="9 10">
    <name type="scientific">Xenorhabdus eapokensis</name>
    <dbReference type="NCBI Taxonomy" id="1873482"/>
    <lineage>
        <taxon>Bacteria</taxon>
        <taxon>Pseudomonadati</taxon>
        <taxon>Pseudomonadota</taxon>
        <taxon>Gammaproteobacteria</taxon>
        <taxon>Enterobacterales</taxon>
        <taxon>Morganellaceae</taxon>
        <taxon>Xenorhabdus</taxon>
    </lineage>
</organism>
<dbReference type="Gene3D" id="3.40.50.300">
    <property type="entry name" value="P-loop containing nucleotide triphosphate hydrolases"/>
    <property type="match status" value="1"/>
</dbReference>
<reference evidence="9 10" key="1">
    <citation type="submission" date="2016-09" db="EMBL/GenBank/DDBJ databases">
        <title>Xenorhabdus thuongxuanensis sp. nov. and Xenorhabdus eapokensis sp. nov., isolated from Steinernema species.</title>
        <authorList>
            <person name="Kaempfer P."/>
            <person name="Tobias N.J."/>
            <person name="Phan Ke L."/>
            <person name="Bode H.B."/>
            <person name="Glaeser S.P."/>
        </authorList>
    </citation>
    <scope>NUCLEOTIDE SEQUENCE [LARGE SCALE GENOMIC DNA]</scope>
    <source>
        <strain evidence="9 10">DL20</strain>
    </source>
</reference>
<dbReference type="InterPro" id="IPR051539">
    <property type="entry name" value="T4SS-coupling_protein"/>
</dbReference>
<dbReference type="NCBIfam" id="NF010453">
    <property type="entry name" value="PRK13880.1"/>
    <property type="match status" value="1"/>
</dbReference>
<protein>
    <submittedName>
        <fullName evidence="9">Type IV secretion system component VirD4</fullName>
    </submittedName>
</protein>
<gene>
    <name evidence="9" type="ORF">Xedl_03146</name>
</gene>
<dbReference type="InterPro" id="IPR003688">
    <property type="entry name" value="TraG/VirD4"/>
</dbReference>
<name>A0A1Q5TKT5_9GAMM</name>
<dbReference type="Proteomes" id="UP000186268">
    <property type="component" value="Unassembled WGS sequence"/>
</dbReference>
<dbReference type="PANTHER" id="PTHR37937:SF1">
    <property type="entry name" value="CONJUGATIVE TRANSFER: DNA TRANSPORT"/>
    <property type="match status" value="1"/>
</dbReference>
<dbReference type="InterPro" id="IPR027417">
    <property type="entry name" value="P-loop_NTPase"/>
</dbReference>
<evidence type="ECO:0000256" key="5">
    <source>
        <dbReference type="ARBA" id="ARBA00022989"/>
    </source>
</evidence>
<evidence type="ECO:0000256" key="1">
    <source>
        <dbReference type="ARBA" id="ARBA00004651"/>
    </source>
</evidence>
<comment type="similarity">
    <text evidence="2">Belongs to the VirD4/TraG family.</text>
</comment>
<dbReference type="Pfam" id="PF02534">
    <property type="entry name" value="T4SS-DNA_transf"/>
    <property type="match status" value="1"/>
</dbReference>
<keyword evidence="3" id="KW-1003">Cell membrane</keyword>
<evidence type="ECO:0000313" key="9">
    <source>
        <dbReference type="EMBL" id="OKP00831.1"/>
    </source>
</evidence>
<evidence type="ECO:0000256" key="4">
    <source>
        <dbReference type="ARBA" id="ARBA00022692"/>
    </source>
</evidence>
<dbReference type="EMBL" id="MKGQ01000030">
    <property type="protein sequence ID" value="OKP00831.1"/>
    <property type="molecule type" value="Genomic_DNA"/>
</dbReference>
<evidence type="ECO:0000256" key="7">
    <source>
        <dbReference type="SAM" id="MobiDB-lite"/>
    </source>
</evidence>
<dbReference type="RefSeq" id="WP_074024750.1">
    <property type="nucleotide sequence ID" value="NZ_CAWNAG010000137.1"/>
</dbReference>
<feature type="region of interest" description="Disordered" evidence="7">
    <location>
        <begin position="623"/>
        <end position="643"/>
    </location>
</feature>
<dbReference type="GO" id="GO:0005886">
    <property type="term" value="C:plasma membrane"/>
    <property type="evidence" value="ECO:0007669"/>
    <property type="project" value="UniProtKB-SubCell"/>
</dbReference>
<proteinExistence type="inferred from homology"/>
<keyword evidence="5 8" id="KW-1133">Transmembrane helix</keyword>
<keyword evidence="6 8" id="KW-0472">Membrane</keyword>
<comment type="caution">
    <text evidence="9">The sequence shown here is derived from an EMBL/GenBank/DDBJ whole genome shotgun (WGS) entry which is preliminary data.</text>
</comment>
<evidence type="ECO:0000256" key="2">
    <source>
        <dbReference type="ARBA" id="ARBA00008806"/>
    </source>
</evidence>
<dbReference type="PANTHER" id="PTHR37937">
    <property type="entry name" value="CONJUGATIVE TRANSFER: DNA TRANSPORT"/>
    <property type="match status" value="1"/>
</dbReference>
<evidence type="ECO:0000313" key="10">
    <source>
        <dbReference type="Proteomes" id="UP000186268"/>
    </source>
</evidence>
<evidence type="ECO:0000256" key="6">
    <source>
        <dbReference type="ARBA" id="ARBA00023136"/>
    </source>
</evidence>
<comment type="subcellular location">
    <subcellularLocation>
        <location evidence="1">Cell membrane</location>
        <topology evidence="1">Multi-pass membrane protein</topology>
    </subcellularLocation>
</comment>
<dbReference type="OrthoDB" id="9759295at2"/>